<dbReference type="SMART" id="SM00342">
    <property type="entry name" value="HTH_ARAC"/>
    <property type="match status" value="1"/>
</dbReference>
<dbReference type="OrthoDB" id="186587at2"/>
<dbReference type="PROSITE" id="PS01124">
    <property type="entry name" value="HTH_ARAC_FAMILY_2"/>
    <property type="match status" value="1"/>
</dbReference>
<dbReference type="PANTHER" id="PTHR43280">
    <property type="entry name" value="ARAC-FAMILY TRANSCRIPTIONAL REGULATOR"/>
    <property type="match status" value="1"/>
</dbReference>
<dbReference type="AlphaFoldDB" id="A0A1H8RMC5"/>
<dbReference type="Proteomes" id="UP000198893">
    <property type="component" value="Unassembled WGS sequence"/>
</dbReference>
<reference evidence="5 6" key="1">
    <citation type="submission" date="2016-10" db="EMBL/GenBank/DDBJ databases">
        <authorList>
            <person name="de Groot N.N."/>
        </authorList>
    </citation>
    <scope>NUCLEOTIDE SEQUENCE [LARGE SCALE GENOMIC DNA]</scope>
    <source>
        <strain evidence="5 6">DSM 27842</strain>
    </source>
</reference>
<keyword evidence="2" id="KW-0238">DNA-binding</keyword>
<protein>
    <submittedName>
        <fullName evidence="5">Helix-turn-helix domain-containing protein</fullName>
    </submittedName>
</protein>
<dbReference type="PROSITE" id="PS00041">
    <property type="entry name" value="HTH_ARAC_FAMILY_1"/>
    <property type="match status" value="1"/>
</dbReference>
<dbReference type="PANTHER" id="PTHR43280:SF2">
    <property type="entry name" value="HTH-TYPE TRANSCRIPTIONAL REGULATOR EXSA"/>
    <property type="match status" value="1"/>
</dbReference>
<evidence type="ECO:0000256" key="3">
    <source>
        <dbReference type="ARBA" id="ARBA00023163"/>
    </source>
</evidence>
<dbReference type="Pfam" id="PF12833">
    <property type="entry name" value="HTH_18"/>
    <property type="match status" value="1"/>
</dbReference>
<dbReference type="InterPro" id="IPR009057">
    <property type="entry name" value="Homeodomain-like_sf"/>
</dbReference>
<dbReference type="InterPro" id="IPR018062">
    <property type="entry name" value="HTH_AraC-typ_CS"/>
</dbReference>
<dbReference type="RefSeq" id="WP_093117735.1">
    <property type="nucleotide sequence ID" value="NZ_FODS01000009.1"/>
</dbReference>
<dbReference type="STRING" id="569882.SAMN04490248_10933"/>
<dbReference type="EMBL" id="FODS01000009">
    <property type="protein sequence ID" value="SEO67334.1"/>
    <property type="molecule type" value="Genomic_DNA"/>
</dbReference>
<evidence type="ECO:0000259" key="4">
    <source>
        <dbReference type="PROSITE" id="PS01124"/>
    </source>
</evidence>
<dbReference type="SUPFAM" id="SSF46689">
    <property type="entry name" value="Homeodomain-like"/>
    <property type="match status" value="1"/>
</dbReference>
<gene>
    <name evidence="5" type="ORF">SAMN04490248_10933</name>
</gene>
<evidence type="ECO:0000256" key="2">
    <source>
        <dbReference type="ARBA" id="ARBA00023125"/>
    </source>
</evidence>
<dbReference type="GO" id="GO:0003700">
    <property type="term" value="F:DNA-binding transcription factor activity"/>
    <property type="evidence" value="ECO:0007669"/>
    <property type="project" value="InterPro"/>
</dbReference>
<keyword evidence="1" id="KW-0805">Transcription regulation</keyword>
<accession>A0A1H8RMC5</accession>
<dbReference type="Gene3D" id="1.10.10.60">
    <property type="entry name" value="Homeodomain-like"/>
    <property type="match status" value="1"/>
</dbReference>
<keyword evidence="6" id="KW-1185">Reference proteome</keyword>
<evidence type="ECO:0000256" key="1">
    <source>
        <dbReference type="ARBA" id="ARBA00023015"/>
    </source>
</evidence>
<dbReference type="InterPro" id="IPR018060">
    <property type="entry name" value="HTH_AraC"/>
</dbReference>
<keyword evidence="3" id="KW-0804">Transcription</keyword>
<sequence length="195" mass="22124">MVVARLAAMDDDLWLFRKVAFRLVQRSARRRAEAISSSHGCSAALRSVEPSGGCALSSQRMPSVMSCVRSRICTMVSMPPRFPMPKSLWPRMRKMCLHSCLPMSSSCQPWRLKKVGCGIDIRNWSSGCNACTLAYVQHLRVDHAKRKLEQSDLSVEQISWEVGYEDGAAFRRLFKRLARVTPGTYRRKFAPDRPT</sequence>
<name>A0A1H8RMC5_9RHOB</name>
<evidence type="ECO:0000313" key="6">
    <source>
        <dbReference type="Proteomes" id="UP000198893"/>
    </source>
</evidence>
<organism evidence="5 6">
    <name type="scientific">Salinihabitans flavidus</name>
    <dbReference type="NCBI Taxonomy" id="569882"/>
    <lineage>
        <taxon>Bacteria</taxon>
        <taxon>Pseudomonadati</taxon>
        <taxon>Pseudomonadota</taxon>
        <taxon>Alphaproteobacteria</taxon>
        <taxon>Rhodobacterales</taxon>
        <taxon>Roseobacteraceae</taxon>
        <taxon>Salinihabitans</taxon>
    </lineage>
</organism>
<feature type="domain" description="HTH araC/xylS-type" evidence="4">
    <location>
        <begin position="135"/>
        <end position="188"/>
    </location>
</feature>
<evidence type="ECO:0000313" key="5">
    <source>
        <dbReference type="EMBL" id="SEO67334.1"/>
    </source>
</evidence>
<dbReference type="GO" id="GO:0043565">
    <property type="term" value="F:sequence-specific DNA binding"/>
    <property type="evidence" value="ECO:0007669"/>
    <property type="project" value="InterPro"/>
</dbReference>
<proteinExistence type="predicted"/>